<feature type="domain" description="BRCT" evidence="11">
    <location>
        <begin position="303"/>
        <end position="381"/>
    </location>
</feature>
<dbReference type="GO" id="GO:0003677">
    <property type="term" value="F:DNA binding"/>
    <property type="evidence" value="ECO:0007669"/>
    <property type="project" value="UniProtKB-KW"/>
</dbReference>
<dbReference type="FunFam" id="3.40.50.300:FF:000395">
    <property type="entry name" value="Replication factor C subunit 1"/>
    <property type="match status" value="1"/>
</dbReference>
<dbReference type="InterPro" id="IPR008921">
    <property type="entry name" value="DNA_pol3_clamp-load_cplx_C"/>
</dbReference>
<dbReference type="Gene3D" id="3.40.50.10190">
    <property type="entry name" value="BRCT domain"/>
    <property type="match status" value="1"/>
</dbReference>
<dbReference type="AlphaFoldDB" id="A0AAD5SGA2"/>
<evidence type="ECO:0000313" key="12">
    <source>
        <dbReference type="EMBL" id="KAJ3054745.1"/>
    </source>
</evidence>
<dbReference type="Pfam" id="PF08519">
    <property type="entry name" value="RFC1"/>
    <property type="match status" value="1"/>
</dbReference>
<feature type="compositionally biased region" description="Basic and acidic residues" evidence="10">
    <location>
        <begin position="114"/>
        <end position="135"/>
    </location>
</feature>
<proteinExistence type="inferred from homology"/>
<feature type="compositionally biased region" description="Acidic residues" evidence="10">
    <location>
        <begin position="136"/>
        <end position="156"/>
    </location>
</feature>
<evidence type="ECO:0000256" key="6">
    <source>
        <dbReference type="ARBA" id="ARBA00022741"/>
    </source>
</evidence>
<comment type="subcellular location">
    <subcellularLocation>
        <location evidence="1">Nucleus</location>
    </subcellularLocation>
</comment>
<dbReference type="SMART" id="SM00382">
    <property type="entry name" value="AAA"/>
    <property type="match status" value="1"/>
</dbReference>
<keyword evidence="6" id="KW-0547">Nucleotide-binding</keyword>
<dbReference type="FunFam" id="1.20.272.10:FF:000005">
    <property type="entry name" value="Replication factor C subunit 1"/>
    <property type="match status" value="1"/>
</dbReference>
<dbReference type="FunFam" id="1.10.8.60:FF:000021">
    <property type="entry name" value="Replication factor C subunit 1"/>
    <property type="match status" value="1"/>
</dbReference>
<dbReference type="GO" id="GO:0006281">
    <property type="term" value="P:DNA repair"/>
    <property type="evidence" value="ECO:0007669"/>
    <property type="project" value="InterPro"/>
</dbReference>
<dbReference type="SUPFAM" id="SSF48019">
    <property type="entry name" value="post-AAA+ oligomerization domain-like"/>
    <property type="match status" value="1"/>
</dbReference>
<dbReference type="Proteomes" id="UP001212841">
    <property type="component" value="Unassembled WGS sequence"/>
</dbReference>
<comment type="similarity">
    <text evidence="2">Belongs to the activator 1 large subunit family.</text>
</comment>
<dbReference type="GO" id="GO:0005634">
    <property type="term" value="C:nucleus"/>
    <property type="evidence" value="ECO:0007669"/>
    <property type="project" value="UniProtKB-SubCell"/>
</dbReference>
<dbReference type="SMART" id="SM00292">
    <property type="entry name" value="BRCT"/>
    <property type="match status" value="1"/>
</dbReference>
<dbReference type="CDD" id="cd00009">
    <property type="entry name" value="AAA"/>
    <property type="match status" value="1"/>
</dbReference>
<evidence type="ECO:0000256" key="10">
    <source>
        <dbReference type="SAM" id="MobiDB-lite"/>
    </source>
</evidence>
<dbReference type="FunFam" id="3.40.50.10190:FF:000001">
    <property type="entry name" value="Replication factor C subunit 1"/>
    <property type="match status" value="1"/>
</dbReference>
<feature type="region of interest" description="Disordered" evidence="10">
    <location>
        <begin position="1"/>
        <end position="283"/>
    </location>
</feature>
<comment type="caution">
    <text evidence="12">The sequence shown here is derived from an EMBL/GenBank/DDBJ whole genome shotgun (WGS) entry which is preliminary data.</text>
</comment>
<gene>
    <name evidence="12" type="ORF">HK097_000916</name>
</gene>
<keyword evidence="8" id="KW-0238">DNA-binding</keyword>
<evidence type="ECO:0000256" key="1">
    <source>
        <dbReference type="ARBA" id="ARBA00004123"/>
    </source>
</evidence>
<dbReference type="SUPFAM" id="SSF52540">
    <property type="entry name" value="P-loop containing nucleoside triphosphate hydrolases"/>
    <property type="match status" value="1"/>
</dbReference>
<evidence type="ECO:0000256" key="4">
    <source>
        <dbReference type="ARBA" id="ARBA00022553"/>
    </source>
</evidence>
<keyword evidence="4" id="KW-0597">Phosphoprotein</keyword>
<feature type="compositionally biased region" description="Basic and acidic residues" evidence="10">
    <location>
        <begin position="192"/>
        <end position="207"/>
    </location>
</feature>
<feature type="compositionally biased region" description="Basic and acidic residues" evidence="10">
    <location>
        <begin position="50"/>
        <end position="61"/>
    </location>
</feature>
<evidence type="ECO:0000256" key="3">
    <source>
        <dbReference type="ARBA" id="ARBA00020401"/>
    </source>
</evidence>
<keyword evidence="13" id="KW-1185">Reference proteome</keyword>
<dbReference type="InterPro" id="IPR027417">
    <property type="entry name" value="P-loop_NTPase"/>
</dbReference>
<name>A0AAD5SGA2_9FUNG</name>
<sequence>MAPPVKSRHFAKEKEKRKTARAVIESDDDEEEVIEKKPTPSWRKSPRKRANTEDDKEEKVARAAKVKKAKVAPAPPSLAEEVDPDAFFGGSSAKVQRSEKSQVKAPAASAGAKKTVEVKEEEVVPPKTEKLKQKDPEEDELTDVDKDDDDDDDDDFGTMTSSKKPSKPTTKPSTTKPTPPNPTTTAKKATSPKKEPAARSKKPIKDEMDMDEPSSSSSRIRPWGSDEDLASDKPASRTSSTTPTPKKAPAKKGESKTVPAKRKELDDAEPEDGEKKRKFNYKEMMERRAAAPRALGSKEIPEGEENCLAGLTFVFTGDLSSISRDDATDLVKRYGGRVTGAPSSKTSYLVVGDNAGESKTKKAKDLNLKTLDEDGLLDLIRTSPGGGSSATSTLKGKAKGKAAAAAAKKAEVVVAAVPVVKGASGQTSGAGTLLWTDKYKPTTYNDVIGNATLVKKLATWLKNWETRREGGFKQDPKEETAQWRAVLLSGPPGIGKTTSAHLVARNEGYEALEFNASDTRSKKAMQNVVKETTGTRSMTEFFGAESAVGSSKGGPKSKAAPPSGKKQVLIMDEVDGMTAGDRGGSQELIQIIKKTKIPIICICNDRQSPKIKSLANYCMDLRFRRPAANQVEPRIRAIAATEGLELKPNVIAELVSSTSADIRQILNLLSTYRLSASVMNFDQGKAIAKASEKNMTMSPFDVTGKLLSAGPFRNMSVNDKIELYFHDYSLIPLMVQENYIRVQPAIAKDLGGGNQKRTEIETLACLANAADAISQGDLVDSVLRRGQNWSLMPVHAAMSTVRPAFFAHGVTQQTFFPGWMGKNSTQGKMNRLLREIQSHMRLHISGDKAEVRLSYMPALVPVLTQPLVDDGADGIEDVIKTMDEYYLTKDDWDAIVDFGIGPYAGAKLTKGIATATKTTFTRTYNKTSHPTALSITTVSKKKVVGGLGGPAPDLEDVLDVEDLADEDEEEGKEGEGSDEEDLGNDKMIKAKKVSG</sequence>
<feature type="compositionally biased region" description="Low complexity" evidence="10">
    <location>
        <begin position="546"/>
        <end position="565"/>
    </location>
</feature>
<evidence type="ECO:0000256" key="7">
    <source>
        <dbReference type="ARBA" id="ARBA00022840"/>
    </source>
</evidence>
<dbReference type="InterPro" id="IPR001357">
    <property type="entry name" value="BRCT_dom"/>
</dbReference>
<dbReference type="SUPFAM" id="SSF52113">
    <property type="entry name" value="BRCT domain"/>
    <property type="match status" value="1"/>
</dbReference>
<feature type="compositionally biased region" description="Low complexity" evidence="10">
    <location>
        <begin position="160"/>
        <end position="176"/>
    </location>
</feature>
<protein>
    <recommendedName>
        <fullName evidence="3">Replication factor C subunit 1</fullName>
    </recommendedName>
</protein>
<feature type="compositionally biased region" description="Low complexity" evidence="10">
    <location>
        <begin position="236"/>
        <end position="247"/>
    </location>
</feature>
<feature type="non-terminal residue" evidence="12">
    <location>
        <position position="1"/>
    </location>
</feature>
<dbReference type="GO" id="GO:0006271">
    <property type="term" value="P:DNA strand elongation involved in DNA replication"/>
    <property type="evidence" value="ECO:0007669"/>
    <property type="project" value="UniProtKB-ARBA"/>
</dbReference>
<dbReference type="GO" id="GO:0003689">
    <property type="term" value="F:DNA clamp loader activity"/>
    <property type="evidence" value="ECO:0007669"/>
    <property type="project" value="InterPro"/>
</dbReference>
<dbReference type="EMBL" id="JADGJD010000118">
    <property type="protein sequence ID" value="KAJ3054745.1"/>
    <property type="molecule type" value="Genomic_DNA"/>
</dbReference>
<feature type="region of interest" description="Disordered" evidence="10">
    <location>
        <begin position="545"/>
        <end position="565"/>
    </location>
</feature>
<dbReference type="Gene3D" id="3.40.50.300">
    <property type="entry name" value="P-loop containing nucleotide triphosphate hydrolases"/>
    <property type="match status" value="1"/>
</dbReference>
<dbReference type="InterPro" id="IPR036420">
    <property type="entry name" value="BRCT_dom_sf"/>
</dbReference>
<dbReference type="GO" id="GO:0005524">
    <property type="term" value="F:ATP binding"/>
    <property type="evidence" value="ECO:0007669"/>
    <property type="project" value="UniProtKB-KW"/>
</dbReference>
<evidence type="ECO:0000256" key="5">
    <source>
        <dbReference type="ARBA" id="ARBA00022705"/>
    </source>
</evidence>
<dbReference type="CDD" id="cd17752">
    <property type="entry name" value="BRCT_RFC1"/>
    <property type="match status" value="1"/>
</dbReference>
<dbReference type="Pfam" id="PF25361">
    <property type="entry name" value="AAA_lid_RFC1"/>
    <property type="match status" value="1"/>
</dbReference>
<feature type="compositionally biased region" description="Basic and acidic residues" evidence="10">
    <location>
        <begin position="251"/>
        <end position="265"/>
    </location>
</feature>
<dbReference type="GO" id="GO:0005663">
    <property type="term" value="C:DNA replication factor C complex"/>
    <property type="evidence" value="ECO:0007669"/>
    <property type="project" value="InterPro"/>
</dbReference>
<keyword evidence="9" id="KW-0539">Nucleus</keyword>
<evidence type="ECO:0000256" key="8">
    <source>
        <dbReference type="ARBA" id="ARBA00023125"/>
    </source>
</evidence>
<dbReference type="Pfam" id="PF00004">
    <property type="entry name" value="AAA"/>
    <property type="match status" value="1"/>
</dbReference>
<dbReference type="Gene3D" id="1.20.272.10">
    <property type="match status" value="1"/>
</dbReference>
<evidence type="ECO:0000256" key="9">
    <source>
        <dbReference type="ARBA" id="ARBA00023242"/>
    </source>
</evidence>
<feature type="compositionally biased region" description="Acidic residues" evidence="10">
    <location>
        <begin position="953"/>
        <end position="982"/>
    </location>
</feature>
<dbReference type="PIRSF" id="PIRSF036578">
    <property type="entry name" value="RFC1"/>
    <property type="match status" value="1"/>
</dbReference>
<dbReference type="PANTHER" id="PTHR23389">
    <property type="entry name" value="CHROMOSOME TRANSMISSION FIDELITY FACTOR 18"/>
    <property type="match status" value="1"/>
</dbReference>
<evidence type="ECO:0000256" key="2">
    <source>
        <dbReference type="ARBA" id="ARBA00006116"/>
    </source>
</evidence>
<dbReference type="Pfam" id="PF00533">
    <property type="entry name" value="BRCT"/>
    <property type="match status" value="1"/>
</dbReference>
<keyword evidence="5" id="KW-0235">DNA replication</keyword>
<keyword evidence="7" id="KW-0067">ATP-binding</keyword>
<feature type="region of interest" description="Disordered" evidence="10">
    <location>
        <begin position="946"/>
        <end position="995"/>
    </location>
</feature>
<accession>A0AAD5SGA2</accession>
<dbReference type="Gene3D" id="1.10.8.60">
    <property type="match status" value="1"/>
</dbReference>
<dbReference type="InterPro" id="IPR003593">
    <property type="entry name" value="AAA+_ATPase"/>
</dbReference>
<dbReference type="PROSITE" id="PS50172">
    <property type="entry name" value="BRCT"/>
    <property type="match status" value="1"/>
</dbReference>
<dbReference type="InterPro" id="IPR012178">
    <property type="entry name" value="RFC1"/>
</dbReference>
<dbReference type="InterPro" id="IPR003959">
    <property type="entry name" value="ATPase_AAA_core"/>
</dbReference>
<evidence type="ECO:0000313" key="13">
    <source>
        <dbReference type="Proteomes" id="UP001212841"/>
    </source>
</evidence>
<dbReference type="InterPro" id="IPR013725">
    <property type="entry name" value="DNA_replication_fac_RFC1_C"/>
</dbReference>
<evidence type="ECO:0000259" key="11">
    <source>
        <dbReference type="PROSITE" id="PS50172"/>
    </source>
</evidence>
<organism evidence="12 13">
    <name type="scientific">Rhizophlyctis rosea</name>
    <dbReference type="NCBI Taxonomy" id="64517"/>
    <lineage>
        <taxon>Eukaryota</taxon>
        <taxon>Fungi</taxon>
        <taxon>Fungi incertae sedis</taxon>
        <taxon>Chytridiomycota</taxon>
        <taxon>Chytridiomycota incertae sedis</taxon>
        <taxon>Chytridiomycetes</taxon>
        <taxon>Rhizophlyctidales</taxon>
        <taxon>Rhizophlyctidaceae</taxon>
        <taxon>Rhizophlyctis</taxon>
    </lineage>
</organism>
<dbReference type="PANTHER" id="PTHR23389:SF6">
    <property type="entry name" value="REPLICATION FACTOR C SUBUNIT 1"/>
    <property type="match status" value="1"/>
</dbReference>
<reference evidence="12" key="1">
    <citation type="submission" date="2020-05" db="EMBL/GenBank/DDBJ databases">
        <title>Phylogenomic resolution of chytrid fungi.</title>
        <authorList>
            <person name="Stajich J.E."/>
            <person name="Amses K."/>
            <person name="Simmons R."/>
            <person name="Seto K."/>
            <person name="Myers J."/>
            <person name="Bonds A."/>
            <person name="Quandt C.A."/>
            <person name="Barry K."/>
            <person name="Liu P."/>
            <person name="Grigoriev I."/>
            <person name="Longcore J.E."/>
            <person name="James T.Y."/>
        </authorList>
    </citation>
    <scope>NUCLEOTIDE SEQUENCE</scope>
    <source>
        <strain evidence="12">JEL0318</strain>
    </source>
</reference>
<dbReference type="GO" id="GO:0016887">
    <property type="term" value="F:ATP hydrolysis activity"/>
    <property type="evidence" value="ECO:0007669"/>
    <property type="project" value="InterPro"/>
</dbReference>